<dbReference type="AlphaFoldDB" id="A0A5B9DD63"/>
<keyword evidence="2" id="KW-1185">Reference proteome</keyword>
<protein>
    <submittedName>
        <fullName evidence="1">Alpha/beta hydrolase family protein</fullName>
        <ecNumber evidence="1">3.4.-.-</ecNumber>
    </submittedName>
</protein>
<dbReference type="KEGG" id="psyt:DSAG12_03091"/>
<gene>
    <name evidence="1" type="ORF">DSAG12_03091</name>
</gene>
<accession>A0A5B9DD63</accession>
<dbReference type="InterPro" id="IPR014940">
    <property type="entry name" value="BAAT_C"/>
</dbReference>
<organism evidence="1 2">
    <name type="scientific">Promethearchaeum syntrophicum</name>
    <dbReference type="NCBI Taxonomy" id="2594042"/>
    <lineage>
        <taxon>Archaea</taxon>
        <taxon>Promethearchaeati</taxon>
        <taxon>Promethearchaeota</taxon>
        <taxon>Promethearchaeia</taxon>
        <taxon>Promethearchaeales</taxon>
        <taxon>Promethearchaeaceae</taxon>
        <taxon>Promethearchaeum</taxon>
    </lineage>
</organism>
<keyword evidence="1" id="KW-0378">Hydrolase</keyword>
<name>A0A5B9DD63_9ARCH</name>
<sequence>MRKFKLKKISANFFLFIFLTCLIITQLVSFYGFEQKEKILLDVNFSTLDDTGNQIDNNYQKSINIHYPSRYDYSDLKSPIVILIHGDFVDAKAFNLLKKQYIANGFIVVTQDFDFSISTFIELNETINYLQEEQSLDGHEMGVVGHSHGSHFAFFMSVIRSDVIKFTICANFGSRSHIYSDFYPYYQNFIVNTTSYDNFRDYESNYQFSLSESTPANLLVTTDALDPNYIHYSQINQSALNFWNIDQENVSYGNFELGSAKLFKLYESGFIHTSGLYHPATIAKQIEWISDSTAYDYGKDHSQNLWDFRLDMILVLLIIIISIQQFRVILNLIFHNKHLVRQMKKDLGIYQKLYYQKSELDLIFKSKLNLNQSIESDNVDPADFNHLINFRMKINFKYTLIMIMTITLLLNGIILFFSPELSIIYYPPIFNWIPELISNFTVFLSEMLFFEPLSFNFMYFWVIVIIFVRSTSIPSLLEVQLKKLNWKSIGLIILIFFQLFVSFWFLFYFAIYQWIGLNPNLSILNIVLRYMVIFYLNHLAWEFFSSMKQKSETKLQELLLIFQVFLFNVVLFFPIYFPQISTLSIFIRYFSLFIFPLLLIPVFNTLLLYKGKSINFITFVDYFILIFRRILLSSFIIVL</sequence>
<dbReference type="SUPFAM" id="SSF53474">
    <property type="entry name" value="alpha/beta-Hydrolases"/>
    <property type="match status" value="1"/>
</dbReference>
<reference evidence="1 2" key="2">
    <citation type="journal article" date="2024" name="Int. J. Syst. Evol. Microbiol.">
        <title>Promethearchaeum syntrophicum gen. nov., sp. nov., an anaerobic, obligately syntrophic archaeon, the first isolate of the lineage 'Asgard' archaea, and proposal of the new archaeal phylum Promethearchaeota phyl. nov. and kingdom Promethearchaeati regn. nov.</title>
        <authorList>
            <person name="Imachi H."/>
            <person name="Nobu M.K."/>
            <person name="Kato S."/>
            <person name="Takaki Y."/>
            <person name="Miyazaki M."/>
            <person name="Miyata M."/>
            <person name="Ogawara M."/>
            <person name="Saito Y."/>
            <person name="Sakai S."/>
            <person name="Tahara Y.O."/>
            <person name="Takano Y."/>
            <person name="Tasumi E."/>
            <person name="Uematsu K."/>
            <person name="Yoshimura T."/>
            <person name="Itoh T."/>
            <person name="Ohkuma M."/>
            <person name="Takai K."/>
        </authorList>
    </citation>
    <scope>NUCLEOTIDE SEQUENCE [LARGE SCALE GENOMIC DNA]</scope>
    <source>
        <strain evidence="1 2">MK-D1</strain>
    </source>
</reference>
<reference evidence="1 2" key="1">
    <citation type="journal article" date="2020" name="Nature">
        <title>Isolation of an archaeon at the prokaryote-eukaryote interface.</title>
        <authorList>
            <person name="Imachi H."/>
            <person name="Nobu M.K."/>
            <person name="Nakahara N."/>
            <person name="Morono Y."/>
            <person name="Ogawara M."/>
            <person name="Takaki Y."/>
            <person name="Takano Y."/>
            <person name="Uematsu K."/>
            <person name="Ikuta T."/>
            <person name="Ito M."/>
            <person name="Matsui Y."/>
            <person name="Miyazaki M."/>
            <person name="Murata K."/>
            <person name="Saito Y."/>
            <person name="Sakai S."/>
            <person name="Song C."/>
            <person name="Tasumi E."/>
            <person name="Yamanaka Y."/>
            <person name="Yamaguchi T."/>
            <person name="Kamagata Y."/>
            <person name="Tamaki H."/>
            <person name="Takai K."/>
        </authorList>
    </citation>
    <scope>NUCLEOTIDE SEQUENCE [LARGE SCALE GENOMIC DNA]</scope>
    <source>
        <strain evidence="1 2">MK-D1</strain>
    </source>
</reference>
<dbReference type="InterPro" id="IPR029058">
    <property type="entry name" value="AB_hydrolase_fold"/>
</dbReference>
<proteinExistence type="predicted"/>
<evidence type="ECO:0000313" key="2">
    <source>
        <dbReference type="Proteomes" id="UP000321408"/>
    </source>
</evidence>
<dbReference type="Gene3D" id="3.40.50.1820">
    <property type="entry name" value="alpha/beta hydrolase"/>
    <property type="match status" value="1"/>
</dbReference>
<dbReference type="EC" id="3.4.-.-" evidence="1"/>
<dbReference type="EMBL" id="CP042905">
    <property type="protein sequence ID" value="QEE17259.2"/>
    <property type="molecule type" value="Genomic_DNA"/>
</dbReference>
<dbReference type="Pfam" id="PF08840">
    <property type="entry name" value="BAAT_C"/>
    <property type="match status" value="1"/>
</dbReference>
<dbReference type="Proteomes" id="UP000321408">
    <property type="component" value="Chromosome"/>
</dbReference>
<evidence type="ECO:0000313" key="1">
    <source>
        <dbReference type="EMBL" id="QEE17259.2"/>
    </source>
</evidence>